<dbReference type="InterPro" id="IPR008772">
    <property type="entry name" value="Phosphonate_metab_PhnH"/>
</dbReference>
<name>A0A927MYW9_9ACTN</name>
<keyword evidence="1" id="KW-0456">Lyase</keyword>
<protein>
    <submittedName>
        <fullName evidence="1">Phosphonate C-P lyase system protein PhnH</fullName>
    </submittedName>
</protein>
<dbReference type="InterPro" id="IPR038058">
    <property type="entry name" value="PhnH-like_sp"/>
</dbReference>
<proteinExistence type="predicted"/>
<accession>A0A927MYW9</accession>
<keyword evidence="2" id="KW-1185">Reference proteome</keyword>
<dbReference type="EMBL" id="JADBEM010000001">
    <property type="protein sequence ID" value="MBE1609086.1"/>
    <property type="molecule type" value="Genomic_DNA"/>
</dbReference>
<reference evidence="1" key="1">
    <citation type="submission" date="2020-10" db="EMBL/GenBank/DDBJ databases">
        <title>Sequencing the genomes of 1000 actinobacteria strains.</title>
        <authorList>
            <person name="Klenk H.-P."/>
        </authorList>
    </citation>
    <scope>NUCLEOTIDE SEQUENCE</scope>
    <source>
        <strain evidence="1">DSM 45354</strain>
    </source>
</reference>
<dbReference type="GO" id="GO:0019634">
    <property type="term" value="P:organic phosphonate metabolic process"/>
    <property type="evidence" value="ECO:0007669"/>
    <property type="project" value="InterPro"/>
</dbReference>
<dbReference type="Proteomes" id="UP000638648">
    <property type="component" value="Unassembled WGS sequence"/>
</dbReference>
<comment type="caution">
    <text evidence="1">The sequence shown here is derived from an EMBL/GenBank/DDBJ whole genome shotgun (WGS) entry which is preliminary data.</text>
</comment>
<dbReference type="Pfam" id="PF05845">
    <property type="entry name" value="PhnH"/>
    <property type="match status" value="1"/>
</dbReference>
<gene>
    <name evidence="1" type="ORF">HEB94_005934</name>
</gene>
<evidence type="ECO:0000313" key="2">
    <source>
        <dbReference type="Proteomes" id="UP000638648"/>
    </source>
</evidence>
<dbReference type="AlphaFoldDB" id="A0A927MYW9"/>
<sequence length="249" mass="26437">MTLTATTPPCTAPNDWPTLRALPGDTSQQVFRACLTALARPGMVTRLPAGCVPDSVPAVVAPVLALTDLMTPLTGLDAAEVPGAREAADLLARVTGAKVREPARARFALAFAESAEMTDLSLGSHWSPEFGALLCQRVTGLGDTTAPNDRPALRLRLTGPGVKVNADLTVTGLTPRFVELRAGVGGPITPSGNAPRSCWTAWRCLVTGWTTWWASSQAACDSASRSPRRWPPIPRCCSSTSRRRAWTPR</sequence>
<dbReference type="GO" id="GO:0016829">
    <property type="term" value="F:lyase activity"/>
    <property type="evidence" value="ECO:0007669"/>
    <property type="project" value="UniProtKB-KW"/>
</dbReference>
<evidence type="ECO:0000313" key="1">
    <source>
        <dbReference type="EMBL" id="MBE1609086.1"/>
    </source>
</evidence>
<dbReference type="Gene3D" id="3.40.50.11310">
    <property type="entry name" value="Bacterial phosphonate metabolism protein PhnH"/>
    <property type="match status" value="1"/>
</dbReference>
<dbReference type="SUPFAM" id="SSF159709">
    <property type="entry name" value="PhnH-like"/>
    <property type="match status" value="1"/>
</dbReference>
<organism evidence="1 2">
    <name type="scientific">Actinopolymorpha pittospori</name>
    <dbReference type="NCBI Taxonomy" id="648752"/>
    <lineage>
        <taxon>Bacteria</taxon>
        <taxon>Bacillati</taxon>
        <taxon>Actinomycetota</taxon>
        <taxon>Actinomycetes</taxon>
        <taxon>Propionibacteriales</taxon>
        <taxon>Actinopolymorphaceae</taxon>
        <taxon>Actinopolymorpha</taxon>
    </lineage>
</organism>